<evidence type="ECO:0000313" key="6">
    <source>
        <dbReference type="EMBL" id="GJN40482.1"/>
    </source>
</evidence>
<evidence type="ECO:0000313" key="7">
    <source>
        <dbReference type="Proteomes" id="UP001054889"/>
    </source>
</evidence>
<dbReference type="EMBL" id="BQKI01000131">
    <property type="protein sequence ID" value="GJN40482.1"/>
    <property type="molecule type" value="Genomic_DNA"/>
</dbReference>
<dbReference type="InterPro" id="IPR001313">
    <property type="entry name" value="Pumilio_RNA-bd_rpt"/>
</dbReference>
<protein>
    <recommendedName>
        <fullName evidence="5">PUM-HD domain-containing protein</fullName>
    </recommendedName>
</protein>
<dbReference type="InterPro" id="IPR033133">
    <property type="entry name" value="PUM-HD"/>
</dbReference>
<sequence length="630" mass="70398">MRRARTEKATHQASSATTRRDDGGRRRSATAVRRSGCTEGDRVTSERRAGSRETFIQKELVRDSPESSCDAAKRQSEAGKEPAINDGSVQGKGRGFTRRVGSLNSLTLGVSQWQCYWSPMDLSDVSDKSDDLALEKVNLQDINENNSGGLNEVQVTNHENNVPVTACSSWSWFPNAPTMVQQASQVTHINHGTSGVQLTTSANSHGSRLIQDALETATTEEIIMVYEEIIPYARILTMDVFANYTIYKSFEVADHEVKVQMANEFCGRVLKCARDQYANHVLQKCMECVPAQHIQFIFRSFCRKAEEFSATSYGCDVIKKVLTFCNNPQIYQTLVSDIMEAAVKLASDPFGNYVVQHIIEHGRPVDRSLIVKKLNGHFLSMSYQKHASNVIEKCLTFGNLEDRRLITTEILTGKDSEHIDHLLDMICNMYANFVIQKLVTAADEGQLRMLVEVAQRNMDTIMKCPHGRQVLAHIQKVLTDRGYLLPVQISVSYYDFLQDNSSYDWTKMNCMVPVANDDPHPGTASRAKLRRRVQGLQDIPALLPVAQLELRWIAAARRCGGATAEAEASGSEEESKMSERERESRPGGDRNVGVGPGSAQVPLLPVIDVHAAYDRWSEAGRHSVLLQRRR</sequence>
<comment type="caution">
    <text evidence="6">The sequence shown here is derived from an EMBL/GenBank/DDBJ whole genome shotgun (WGS) entry which is preliminary data.</text>
</comment>
<feature type="compositionally biased region" description="Basic and acidic residues" evidence="4">
    <location>
        <begin position="39"/>
        <end position="80"/>
    </location>
</feature>
<dbReference type="CDD" id="cd07920">
    <property type="entry name" value="Pumilio"/>
    <property type="match status" value="1"/>
</dbReference>
<dbReference type="PANTHER" id="PTHR12537">
    <property type="entry name" value="RNA BINDING PROTEIN PUMILIO-RELATED"/>
    <property type="match status" value="1"/>
</dbReference>
<keyword evidence="7" id="KW-1185">Reference proteome</keyword>
<reference evidence="6" key="1">
    <citation type="journal article" date="2018" name="DNA Res.">
        <title>Multiple hybrid de novo genome assembly of finger millet, an orphan allotetraploid crop.</title>
        <authorList>
            <person name="Hatakeyama M."/>
            <person name="Aluri S."/>
            <person name="Balachadran M.T."/>
            <person name="Sivarajan S.R."/>
            <person name="Patrignani A."/>
            <person name="Gruter S."/>
            <person name="Poveda L."/>
            <person name="Shimizu-Inatsugi R."/>
            <person name="Baeten J."/>
            <person name="Francoijs K.J."/>
            <person name="Nataraja K.N."/>
            <person name="Reddy Y.A.N."/>
            <person name="Phadnis S."/>
            <person name="Ravikumar R.L."/>
            <person name="Schlapbach R."/>
            <person name="Sreeman S.M."/>
            <person name="Shimizu K.K."/>
        </authorList>
    </citation>
    <scope>NUCLEOTIDE SEQUENCE</scope>
</reference>
<evidence type="ECO:0000256" key="2">
    <source>
        <dbReference type="ARBA" id="ARBA00022845"/>
    </source>
</evidence>
<feature type="repeat" description="Pumilio" evidence="3">
    <location>
        <begin position="373"/>
        <end position="408"/>
    </location>
</feature>
<dbReference type="GO" id="GO:0003729">
    <property type="term" value="F:mRNA binding"/>
    <property type="evidence" value="ECO:0007669"/>
    <property type="project" value="TreeGrafter"/>
</dbReference>
<dbReference type="PROSITE" id="PS50302">
    <property type="entry name" value="PUM"/>
    <property type="match status" value="4"/>
</dbReference>
<dbReference type="Pfam" id="PF00806">
    <property type="entry name" value="PUF"/>
    <property type="match status" value="7"/>
</dbReference>
<reference evidence="6" key="2">
    <citation type="submission" date="2021-12" db="EMBL/GenBank/DDBJ databases">
        <title>Resequencing data analysis of finger millet.</title>
        <authorList>
            <person name="Hatakeyama M."/>
            <person name="Aluri S."/>
            <person name="Balachadran M.T."/>
            <person name="Sivarajan S.R."/>
            <person name="Poveda L."/>
            <person name="Shimizu-Inatsugi R."/>
            <person name="Schlapbach R."/>
            <person name="Sreeman S.M."/>
            <person name="Shimizu K.K."/>
        </authorList>
    </citation>
    <scope>NUCLEOTIDE SEQUENCE</scope>
</reference>
<dbReference type="Proteomes" id="UP001054889">
    <property type="component" value="Unassembled WGS sequence"/>
</dbReference>
<dbReference type="SMART" id="SM00025">
    <property type="entry name" value="Pumilio"/>
    <property type="match status" value="7"/>
</dbReference>
<evidence type="ECO:0000256" key="1">
    <source>
        <dbReference type="ARBA" id="ARBA00022737"/>
    </source>
</evidence>
<proteinExistence type="predicted"/>
<dbReference type="InterPro" id="IPR011989">
    <property type="entry name" value="ARM-like"/>
</dbReference>
<gene>
    <name evidence="6" type="primary">gb29697</name>
    <name evidence="6" type="ORF">PR202_gb29697</name>
</gene>
<evidence type="ECO:0000256" key="4">
    <source>
        <dbReference type="SAM" id="MobiDB-lite"/>
    </source>
</evidence>
<dbReference type="AlphaFoldDB" id="A0AAV5G0U1"/>
<dbReference type="Gene3D" id="1.25.10.10">
    <property type="entry name" value="Leucine-rich Repeat Variant"/>
    <property type="match status" value="1"/>
</dbReference>
<dbReference type="InterPro" id="IPR016024">
    <property type="entry name" value="ARM-type_fold"/>
</dbReference>
<feature type="repeat" description="Pumilio" evidence="3">
    <location>
        <begin position="337"/>
        <end position="372"/>
    </location>
</feature>
<feature type="region of interest" description="Disordered" evidence="4">
    <location>
        <begin position="1"/>
        <end position="96"/>
    </location>
</feature>
<feature type="repeat" description="Pumilio" evidence="3">
    <location>
        <begin position="264"/>
        <end position="299"/>
    </location>
</feature>
<organism evidence="6 7">
    <name type="scientific">Eleusine coracana subsp. coracana</name>
    <dbReference type="NCBI Taxonomy" id="191504"/>
    <lineage>
        <taxon>Eukaryota</taxon>
        <taxon>Viridiplantae</taxon>
        <taxon>Streptophyta</taxon>
        <taxon>Embryophyta</taxon>
        <taxon>Tracheophyta</taxon>
        <taxon>Spermatophyta</taxon>
        <taxon>Magnoliopsida</taxon>
        <taxon>Liliopsida</taxon>
        <taxon>Poales</taxon>
        <taxon>Poaceae</taxon>
        <taxon>PACMAD clade</taxon>
        <taxon>Chloridoideae</taxon>
        <taxon>Cynodonteae</taxon>
        <taxon>Eleusininae</taxon>
        <taxon>Eleusine</taxon>
    </lineage>
</organism>
<dbReference type="GO" id="GO:0005737">
    <property type="term" value="C:cytoplasm"/>
    <property type="evidence" value="ECO:0007669"/>
    <property type="project" value="TreeGrafter"/>
</dbReference>
<dbReference type="InterPro" id="IPR033712">
    <property type="entry name" value="Pumilio_RNA-bd"/>
</dbReference>
<keyword evidence="2" id="KW-0810">Translation regulation</keyword>
<evidence type="ECO:0000259" key="5">
    <source>
        <dbReference type="PROSITE" id="PS50303"/>
    </source>
</evidence>
<evidence type="ECO:0000256" key="3">
    <source>
        <dbReference type="PROSITE-ProRule" id="PRU00317"/>
    </source>
</evidence>
<dbReference type="PROSITE" id="PS50303">
    <property type="entry name" value="PUM_HD"/>
    <property type="match status" value="1"/>
</dbReference>
<keyword evidence="1" id="KW-0677">Repeat</keyword>
<accession>A0AAV5G0U1</accession>
<dbReference type="SUPFAM" id="SSF48371">
    <property type="entry name" value="ARM repeat"/>
    <property type="match status" value="1"/>
</dbReference>
<feature type="repeat" description="Pumilio" evidence="3">
    <location>
        <begin position="417"/>
        <end position="452"/>
    </location>
</feature>
<dbReference type="GO" id="GO:0006417">
    <property type="term" value="P:regulation of translation"/>
    <property type="evidence" value="ECO:0007669"/>
    <property type="project" value="UniProtKB-KW"/>
</dbReference>
<name>A0AAV5G0U1_ELECO</name>
<dbReference type="PANTHER" id="PTHR12537:SF12">
    <property type="entry name" value="MATERNAL PROTEIN PUMILIO"/>
    <property type="match status" value="1"/>
</dbReference>
<feature type="compositionally biased region" description="Basic and acidic residues" evidence="4">
    <location>
        <begin position="1"/>
        <end position="10"/>
    </location>
</feature>
<feature type="region of interest" description="Disordered" evidence="4">
    <location>
        <begin position="564"/>
        <end position="600"/>
    </location>
</feature>
<feature type="compositionally biased region" description="Basic and acidic residues" evidence="4">
    <location>
        <begin position="573"/>
        <end position="588"/>
    </location>
</feature>
<feature type="domain" description="PUM-HD" evidence="5">
    <location>
        <begin position="128"/>
        <end position="478"/>
    </location>
</feature>